<dbReference type="GO" id="GO:0005856">
    <property type="term" value="C:cytoskeleton"/>
    <property type="evidence" value="ECO:0007669"/>
    <property type="project" value="UniProtKB-SubCell"/>
</dbReference>
<dbReference type="Proteomes" id="UP000241890">
    <property type="component" value="Unassembled WGS sequence"/>
</dbReference>
<dbReference type="AlphaFoldDB" id="A0A2R5GL60"/>
<feature type="compositionally biased region" description="Basic and acidic residues" evidence="6">
    <location>
        <begin position="15"/>
        <end position="30"/>
    </location>
</feature>
<dbReference type="PANTHER" id="PTHR46321">
    <property type="entry name" value="KIF1-BINDING PROTEIN"/>
    <property type="match status" value="1"/>
</dbReference>
<comment type="similarity">
    <text evidence="2">Belongs to the KIF-binding protein family.</text>
</comment>
<evidence type="ECO:0000256" key="3">
    <source>
        <dbReference type="ARBA" id="ARBA00016840"/>
    </source>
</evidence>
<evidence type="ECO:0000313" key="8">
    <source>
        <dbReference type="Proteomes" id="UP000241890"/>
    </source>
</evidence>
<keyword evidence="8" id="KW-1185">Reference proteome</keyword>
<comment type="subcellular location">
    <subcellularLocation>
        <location evidence="1">Cytoplasm</location>
        <location evidence="1">Cytoskeleton</location>
    </subcellularLocation>
</comment>
<gene>
    <name evidence="7" type="ORF">FCC1311_075992</name>
</gene>
<dbReference type="Pfam" id="PF12309">
    <property type="entry name" value="KBP_C"/>
    <property type="match status" value="1"/>
</dbReference>
<evidence type="ECO:0000256" key="4">
    <source>
        <dbReference type="ARBA" id="ARBA00022490"/>
    </source>
</evidence>
<feature type="compositionally biased region" description="Basic and acidic residues" evidence="6">
    <location>
        <begin position="82"/>
        <end position="100"/>
    </location>
</feature>
<sequence>MEPDGVEVTPTSDNKTPDASELETEHKDQNDCTEEEDRLLSSCSDVFQKAVRDADQAECEPSPATEPYKAKYAARKVLENARETLSKSQGKKDAASREESANASLNDSDKTRLELAMLDIRIGVNLYLTEENTDGERSMRKGAEAIEGPEAWNALVAIFDKQDQDPAPANQEACNEESEIARCECKVRDGLADVAIQHLVSGYNFLGVLWSHRADGDRRARRFLRRARAICEARFGSDARLQEYTSTLFFLAQVEAAAGNAGASAELCGKTLYRQHILRHSYEPFSWITNAFGLASYFLQRGQTRIAAHCVCAAGRALDDLDDSKQSGEQFEQVRADLLQAKGNMYAQVLRIASAVRDAREENEPVEAYLPDAWASIDEQTCFVPSKSLDKRENEDICVPAAQEVATFEAARELFNVANTCFVQAKRFYVLDGYVTAHLGILQSQSGLYKDLAAFETDPKRLVAMHGRREKLLADLLDDLNPEVYLKEHQEIAFELGSIAHLALNSQLTLARASAKVQSDAWMLSLQPAMIKRVNQWAMKMVRYYGHFCKMFEQAEAKDKASSNDEETGEEYTLPYLSAHFWTMHAFKSMIPPDPRSVPARVLFLQEQVKYAKLTSKLASERLAADSQAFQTERQICKDIAELIASDQPLSLWQSQLQKLEHSDEMMLLRQDPDLRDDMPDLAVEYRLE</sequence>
<accession>A0A2R5GL60</accession>
<dbReference type="OrthoDB" id="409897at2759"/>
<protein>
    <recommendedName>
        <fullName evidence="3">KIF-binding protein</fullName>
    </recommendedName>
</protein>
<dbReference type="PANTHER" id="PTHR46321:SF1">
    <property type="entry name" value="KIF-BINDING PROTEIN"/>
    <property type="match status" value="1"/>
</dbReference>
<proteinExistence type="inferred from homology"/>
<dbReference type="InParanoid" id="A0A2R5GL60"/>
<reference evidence="7 8" key="1">
    <citation type="submission" date="2017-12" db="EMBL/GenBank/DDBJ databases">
        <title>Sequencing, de novo assembly and annotation of complete genome of a new Thraustochytrid species, strain FCC1311.</title>
        <authorList>
            <person name="Sedici K."/>
            <person name="Godart F."/>
            <person name="Aiese Cigliano R."/>
            <person name="Sanseverino W."/>
            <person name="Barakat M."/>
            <person name="Ortet P."/>
            <person name="Marechal E."/>
            <person name="Cagnac O."/>
            <person name="Amato A."/>
        </authorList>
    </citation>
    <scope>NUCLEOTIDE SEQUENCE [LARGE SCALE GENOMIC DNA]</scope>
</reference>
<evidence type="ECO:0000256" key="5">
    <source>
        <dbReference type="ARBA" id="ARBA00023212"/>
    </source>
</evidence>
<comment type="caution">
    <text evidence="7">The sequence shown here is derived from an EMBL/GenBank/DDBJ whole genome shotgun (WGS) entry which is preliminary data.</text>
</comment>
<feature type="region of interest" description="Disordered" evidence="6">
    <location>
        <begin position="1"/>
        <end position="38"/>
    </location>
</feature>
<evidence type="ECO:0000256" key="6">
    <source>
        <dbReference type="SAM" id="MobiDB-lite"/>
    </source>
</evidence>
<dbReference type="InterPro" id="IPR022083">
    <property type="entry name" value="KBP"/>
</dbReference>
<feature type="region of interest" description="Disordered" evidence="6">
    <location>
        <begin position="82"/>
        <end position="106"/>
    </location>
</feature>
<evidence type="ECO:0000256" key="1">
    <source>
        <dbReference type="ARBA" id="ARBA00004245"/>
    </source>
</evidence>
<keyword evidence="5" id="KW-0206">Cytoskeleton</keyword>
<organism evidence="7 8">
    <name type="scientific">Hondaea fermentalgiana</name>
    <dbReference type="NCBI Taxonomy" id="2315210"/>
    <lineage>
        <taxon>Eukaryota</taxon>
        <taxon>Sar</taxon>
        <taxon>Stramenopiles</taxon>
        <taxon>Bigyra</taxon>
        <taxon>Labyrinthulomycetes</taxon>
        <taxon>Thraustochytrida</taxon>
        <taxon>Thraustochytriidae</taxon>
        <taxon>Hondaea</taxon>
    </lineage>
</organism>
<evidence type="ECO:0000313" key="7">
    <source>
        <dbReference type="EMBL" id="GBG31375.1"/>
    </source>
</evidence>
<keyword evidence="4" id="KW-0963">Cytoplasm</keyword>
<dbReference type="EMBL" id="BEYU01000096">
    <property type="protein sequence ID" value="GBG31375.1"/>
    <property type="molecule type" value="Genomic_DNA"/>
</dbReference>
<name>A0A2R5GL60_9STRA</name>
<evidence type="ECO:0000256" key="2">
    <source>
        <dbReference type="ARBA" id="ARBA00010305"/>
    </source>
</evidence>